<reference evidence="8 9" key="1">
    <citation type="submission" date="2017-09" db="EMBL/GenBank/DDBJ databases">
        <title>WGS assembly of Aquilegia coerulea Goldsmith.</title>
        <authorList>
            <person name="Hodges S."/>
            <person name="Kramer E."/>
            <person name="Nordborg M."/>
            <person name="Tomkins J."/>
            <person name="Borevitz J."/>
            <person name="Derieg N."/>
            <person name="Yan J."/>
            <person name="Mihaltcheva S."/>
            <person name="Hayes R.D."/>
            <person name="Rokhsar D."/>
        </authorList>
    </citation>
    <scope>NUCLEOTIDE SEQUENCE [LARGE SCALE GENOMIC DNA]</scope>
    <source>
        <strain evidence="9">cv. Goldsmith</strain>
    </source>
</reference>
<dbReference type="GO" id="GO:0004190">
    <property type="term" value="F:aspartic-type endopeptidase activity"/>
    <property type="evidence" value="ECO:0007669"/>
    <property type="project" value="UniProtKB-KW"/>
</dbReference>
<evidence type="ECO:0000313" key="8">
    <source>
        <dbReference type="EMBL" id="PIA34658.1"/>
    </source>
</evidence>
<dbReference type="PANTHER" id="PTHR47967">
    <property type="entry name" value="OS07G0603500 PROTEIN-RELATED"/>
    <property type="match status" value="1"/>
</dbReference>
<keyword evidence="4" id="KW-0378">Hydrolase</keyword>
<keyword evidence="3" id="KW-0064">Aspartyl protease</keyword>
<evidence type="ECO:0000256" key="4">
    <source>
        <dbReference type="ARBA" id="ARBA00022801"/>
    </source>
</evidence>
<dbReference type="InterPro" id="IPR033121">
    <property type="entry name" value="PEPTIDASE_A1"/>
</dbReference>
<dbReference type="InterPro" id="IPR032799">
    <property type="entry name" value="TAXi_C"/>
</dbReference>
<evidence type="ECO:0000256" key="5">
    <source>
        <dbReference type="ARBA" id="ARBA00023180"/>
    </source>
</evidence>
<accession>A0A2G5CTR0</accession>
<dbReference type="EMBL" id="KZ305054">
    <property type="protein sequence ID" value="PIA34658.1"/>
    <property type="molecule type" value="Genomic_DNA"/>
</dbReference>
<keyword evidence="9" id="KW-1185">Reference proteome</keyword>
<dbReference type="InParanoid" id="A0A2G5CTR0"/>
<dbReference type="InterPro" id="IPR034161">
    <property type="entry name" value="Pepsin-like_plant"/>
</dbReference>
<dbReference type="Pfam" id="PF14543">
    <property type="entry name" value="TAXi_N"/>
    <property type="match status" value="1"/>
</dbReference>
<comment type="similarity">
    <text evidence="1">Belongs to the peptidase A1 family.</text>
</comment>
<dbReference type="InterPro" id="IPR021109">
    <property type="entry name" value="Peptidase_aspartic_dom_sf"/>
</dbReference>
<dbReference type="Gene3D" id="2.40.70.10">
    <property type="entry name" value="Acid Proteases"/>
    <property type="match status" value="2"/>
</dbReference>
<evidence type="ECO:0000256" key="2">
    <source>
        <dbReference type="ARBA" id="ARBA00022670"/>
    </source>
</evidence>
<dbReference type="GO" id="GO:0005576">
    <property type="term" value="C:extracellular region"/>
    <property type="evidence" value="ECO:0007669"/>
    <property type="project" value="TreeGrafter"/>
</dbReference>
<feature type="chain" id="PRO_5013969177" description="Peptidase A1 domain-containing protein" evidence="6">
    <location>
        <begin position="29"/>
        <end position="444"/>
    </location>
</feature>
<keyword evidence="5" id="KW-0325">Glycoprotein</keyword>
<evidence type="ECO:0000259" key="7">
    <source>
        <dbReference type="PROSITE" id="PS51767"/>
    </source>
</evidence>
<evidence type="ECO:0000256" key="1">
    <source>
        <dbReference type="ARBA" id="ARBA00007447"/>
    </source>
</evidence>
<sequence length="444" mass="49441">MAMVSASSILLLIAFFLIQFLNISPSFSSPIHVARNTPTEFSARLINHNSVKSPFHNPKLTHSDRVKAVARTTIARQKYFQSKQIRLNDMMNPPVRRHIYEYVVTYSIGTPPVETFAVIDTATDLIWLQCLPCELCYNQSIPYFDPAKSEFFKKIPCGDPDCIGAHSICKNSVCQYKVDYPDSFTEGDLVLETLTFRHSQSNPPKLGILNIIVGCGHKNSLGEVTYDYPGAFGLNRGPLSIITQLGYGGFSYCLVPTDNTEAESSLRFQLFQKITGSSTPMLDGDLYYVNLEGISVGDERLAIPPGTFNRTGDLDGFIIDSGSSFTSLEPYSYSLLILAIEKRIGGRTPDPEKIFSVCYDAKAEDISKFPVITFHFTGVNLEIGPSNTWINQKKTETGGIYCLAMFQAFGVSVLGNYQQQNVNVQYDWRNKLISFQPMDCTKAG</sequence>
<proteinExistence type="inferred from homology"/>
<evidence type="ECO:0000256" key="3">
    <source>
        <dbReference type="ARBA" id="ARBA00022750"/>
    </source>
</evidence>
<keyword evidence="6" id="KW-0732">Signal</keyword>
<dbReference type="PROSITE" id="PS51767">
    <property type="entry name" value="PEPTIDASE_A1"/>
    <property type="match status" value="1"/>
</dbReference>
<dbReference type="AlphaFoldDB" id="A0A2G5CTR0"/>
<dbReference type="InterPro" id="IPR032861">
    <property type="entry name" value="TAXi_N"/>
</dbReference>
<dbReference type="InterPro" id="IPR051708">
    <property type="entry name" value="Plant_Aspart_Prot_A1"/>
</dbReference>
<evidence type="ECO:0000256" key="6">
    <source>
        <dbReference type="SAM" id="SignalP"/>
    </source>
</evidence>
<feature type="domain" description="Peptidase A1" evidence="7">
    <location>
        <begin position="102"/>
        <end position="436"/>
    </location>
</feature>
<dbReference type="GO" id="GO:0006508">
    <property type="term" value="P:proteolysis"/>
    <property type="evidence" value="ECO:0007669"/>
    <property type="project" value="UniProtKB-KW"/>
</dbReference>
<name>A0A2G5CTR0_AQUCA</name>
<evidence type="ECO:0000313" key="9">
    <source>
        <dbReference type="Proteomes" id="UP000230069"/>
    </source>
</evidence>
<dbReference type="OrthoDB" id="2747330at2759"/>
<dbReference type="PANTHER" id="PTHR47967:SF128">
    <property type="entry name" value="ASPARTIC PROTEINASE CDR1-LIKE"/>
    <property type="match status" value="1"/>
</dbReference>
<dbReference type="CDD" id="cd05476">
    <property type="entry name" value="pepsin_A_like_plant"/>
    <property type="match status" value="1"/>
</dbReference>
<dbReference type="Pfam" id="PF14541">
    <property type="entry name" value="TAXi_C"/>
    <property type="match status" value="1"/>
</dbReference>
<keyword evidence="2" id="KW-0645">Protease</keyword>
<dbReference type="SUPFAM" id="SSF50630">
    <property type="entry name" value="Acid proteases"/>
    <property type="match status" value="1"/>
</dbReference>
<dbReference type="STRING" id="218851.A0A2G5CTR0"/>
<feature type="signal peptide" evidence="6">
    <location>
        <begin position="1"/>
        <end position="28"/>
    </location>
</feature>
<gene>
    <name evidence="8" type="ORF">AQUCO_03700143v1</name>
</gene>
<organism evidence="8 9">
    <name type="scientific">Aquilegia coerulea</name>
    <name type="common">Rocky mountain columbine</name>
    <dbReference type="NCBI Taxonomy" id="218851"/>
    <lineage>
        <taxon>Eukaryota</taxon>
        <taxon>Viridiplantae</taxon>
        <taxon>Streptophyta</taxon>
        <taxon>Embryophyta</taxon>
        <taxon>Tracheophyta</taxon>
        <taxon>Spermatophyta</taxon>
        <taxon>Magnoliopsida</taxon>
        <taxon>Ranunculales</taxon>
        <taxon>Ranunculaceae</taxon>
        <taxon>Thalictroideae</taxon>
        <taxon>Aquilegia</taxon>
    </lineage>
</organism>
<protein>
    <recommendedName>
        <fullName evidence="7">Peptidase A1 domain-containing protein</fullName>
    </recommendedName>
</protein>
<dbReference type="Proteomes" id="UP000230069">
    <property type="component" value="Unassembled WGS sequence"/>
</dbReference>